<dbReference type="PROSITE" id="PS51408">
    <property type="entry name" value="TRANSFERRIN_LIKE_4"/>
    <property type="match status" value="2"/>
</dbReference>
<evidence type="ECO:0000313" key="3">
    <source>
        <dbReference type="EMBL" id="KAJ8971258.1"/>
    </source>
</evidence>
<dbReference type="EMBL" id="JAPWTJ010001505">
    <property type="protein sequence ID" value="KAJ8971258.1"/>
    <property type="molecule type" value="Genomic_DNA"/>
</dbReference>
<name>A0ABQ9J2V8_9CUCU</name>
<organism evidence="3 4">
    <name type="scientific">Molorchus minor</name>
    <dbReference type="NCBI Taxonomy" id="1323400"/>
    <lineage>
        <taxon>Eukaryota</taxon>
        <taxon>Metazoa</taxon>
        <taxon>Ecdysozoa</taxon>
        <taxon>Arthropoda</taxon>
        <taxon>Hexapoda</taxon>
        <taxon>Insecta</taxon>
        <taxon>Pterygota</taxon>
        <taxon>Neoptera</taxon>
        <taxon>Endopterygota</taxon>
        <taxon>Coleoptera</taxon>
        <taxon>Polyphaga</taxon>
        <taxon>Cucujiformia</taxon>
        <taxon>Chrysomeloidea</taxon>
        <taxon>Cerambycidae</taxon>
        <taxon>Lamiinae</taxon>
        <taxon>Monochamini</taxon>
        <taxon>Molorchus</taxon>
    </lineage>
</organism>
<feature type="domain" description="Transferrin-like" evidence="2">
    <location>
        <begin position="363"/>
        <end position="680"/>
    </location>
</feature>
<keyword evidence="4" id="KW-1185">Reference proteome</keyword>
<evidence type="ECO:0000259" key="2">
    <source>
        <dbReference type="PROSITE" id="PS51408"/>
    </source>
</evidence>
<dbReference type="SMART" id="SM00094">
    <property type="entry name" value="TR_FER"/>
    <property type="match status" value="1"/>
</dbReference>
<evidence type="ECO:0000313" key="4">
    <source>
        <dbReference type="Proteomes" id="UP001162164"/>
    </source>
</evidence>
<dbReference type="Pfam" id="PF00405">
    <property type="entry name" value="Transferrin"/>
    <property type="match status" value="2"/>
</dbReference>
<dbReference type="InterPro" id="IPR001156">
    <property type="entry name" value="Transferrin-like_dom"/>
</dbReference>
<feature type="domain" description="Transferrin-like" evidence="2">
    <location>
        <begin position="27"/>
        <end position="352"/>
    </location>
</feature>
<protein>
    <recommendedName>
        <fullName evidence="2">Transferrin-like domain-containing protein</fullName>
    </recommendedName>
</protein>
<evidence type="ECO:0000256" key="1">
    <source>
        <dbReference type="SAM" id="SignalP"/>
    </source>
</evidence>
<gene>
    <name evidence="3" type="ORF">NQ317_011617</name>
</gene>
<dbReference type="Gene3D" id="3.40.190.10">
    <property type="entry name" value="Periplasmic binding protein-like II"/>
    <property type="match status" value="3"/>
</dbReference>
<feature type="chain" id="PRO_5045244190" description="Transferrin-like domain-containing protein" evidence="1">
    <location>
        <begin position="23"/>
        <end position="713"/>
    </location>
</feature>
<feature type="signal peptide" evidence="1">
    <location>
        <begin position="1"/>
        <end position="22"/>
    </location>
</feature>
<dbReference type="Proteomes" id="UP001162164">
    <property type="component" value="Unassembled WGS sequence"/>
</dbReference>
<sequence length="713" mass="78678">MGKIVCLIFVQCMTFSFYFVSSQEIPNRICTDNFDKEACQQIARELEYACTEDTRSMVDCFLNLDQGLPQFAIVTPEEALLAAPLVSENVVVVGEVIPAHSPYQTAVIVRAPFESGFDNLRGKRLCHPGFKHNELVTRLVLDELESTIISLNSSYCDTGDNSTILEKRIRAVASFFGSSCRPGSWIEAGELDKELKQKYPSLCDLCGTDKCDTVYQVPFNETLSCLTNNGGDVAITTLKDASLFFNSSGNSDNFQYLCSNGTVSPSSTPCTWANQLTRLIVAGSENAESVKTFINEKLSKFVYPNVLTASGIAENYVTSLAKVLQLRNTDRLNLTETTSLNSYVAARRRIPTQADSVQCNVTVKWCTLNVTEQEKCKWLQQAALNVGLQPVIECVQTEEEPNDFLSCLNDIKSEKADIAFVDVNYGYIALKKELTVVAYPETDTRQLSSILITVSANNSEIKSLNDLKGKKACLPEYGGKEWLAFVDKLRADKIAIDSCNYGNIFSNFVGGSCVPGANSNDYEIENTDSEKLCAECIPFSNTLTHAYCNADSGNKYYGTDGALRCLSAQAGDYAVITKNDVKDFAEDNQGFRGLMLIRGAFLTIITAGEVVAKNSSAKKDDIVLLLRGIEEEFGRRFNKAFKAFESFNNTLDLLFPDSTPGLAFEENTIEYVDNFKNLLRNSEKCTEVGNPSGASRIIPSSILLFVIYFALSF</sequence>
<dbReference type="PANTHER" id="PTHR11485:SF29">
    <property type="entry name" value="TRANSFERRIN 2"/>
    <property type="match status" value="1"/>
</dbReference>
<reference evidence="3" key="1">
    <citation type="journal article" date="2023" name="Insect Mol. Biol.">
        <title>Genome sequencing provides insights into the evolution of gene families encoding plant cell wall-degrading enzymes in longhorned beetles.</title>
        <authorList>
            <person name="Shin N.R."/>
            <person name="Okamura Y."/>
            <person name="Kirsch R."/>
            <person name="Pauchet Y."/>
        </authorList>
    </citation>
    <scope>NUCLEOTIDE SEQUENCE</scope>
    <source>
        <strain evidence="3">MMC_N1</strain>
    </source>
</reference>
<dbReference type="PANTHER" id="PTHR11485">
    <property type="entry name" value="TRANSFERRIN"/>
    <property type="match status" value="1"/>
</dbReference>
<keyword evidence="1" id="KW-0732">Signal</keyword>
<dbReference type="SUPFAM" id="SSF53850">
    <property type="entry name" value="Periplasmic binding protein-like II"/>
    <property type="match status" value="2"/>
</dbReference>
<proteinExistence type="predicted"/>
<comment type="caution">
    <text evidence="3">The sequence shown here is derived from an EMBL/GenBank/DDBJ whole genome shotgun (WGS) entry which is preliminary data.</text>
</comment>
<accession>A0ABQ9J2V8</accession>